<organism evidence="1 2">
    <name type="scientific">Araneus ventricosus</name>
    <name type="common">Orbweaver spider</name>
    <name type="synonym">Epeira ventricosa</name>
    <dbReference type="NCBI Taxonomy" id="182803"/>
    <lineage>
        <taxon>Eukaryota</taxon>
        <taxon>Metazoa</taxon>
        <taxon>Ecdysozoa</taxon>
        <taxon>Arthropoda</taxon>
        <taxon>Chelicerata</taxon>
        <taxon>Arachnida</taxon>
        <taxon>Araneae</taxon>
        <taxon>Araneomorphae</taxon>
        <taxon>Entelegynae</taxon>
        <taxon>Araneoidea</taxon>
        <taxon>Araneidae</taxon>
        <taxon>Araneus</taxon>
    </lineage>
</organism>
<accession>A0A4Y2WAT3</accession>
<proteinExistence type="predicted"/>
<dbReference type="AlphaFoldDB" id="A0A4Y2WAT3"/>
<reference evidence="1 2" key="1">
    <citation type="journal article" date="2019" name="Sci. Rep.">
        <title>Orb-weaving spider Araneus ventricosus genome elucidates the spidroin gene catalogue.</title>
        <authorList>
            <person name="Kono N."/>
            <person name="Nakamura H."/>
            <person name="Ohtoshi R."/>
            <person name="Moran D.A.P."/>
            <person name="Shinohara A."/>
            <person name="Yoshida Y."/>
            <person name="Fujiwara M."/>
            <person name="Mori M."/>
            <person name="Tomita M."/>
            <person name="Arakawa K."/>
        </authorList>
    </citation>
    <scope>NUCLEOTIDE SEQUENCE [LARGE SCALE GENOMIC DNA]</scope>
</reference>
<dbReference type="Proteomes" id="UP000499080">
    <property type="component" value="Unassembled WGS sequence"/>
</dbReference>
<sequence>RERGFGFEETTRALLALGPDSEALLQKEDRTGLEMRDSVGRGRGV</sequence>
<dbReference type="EMBL" id="BGPR01058072">
    <property type="protein sequence ID" value="GBO34269.1"/>
    <property type="molecule type" value="Genomic_DNA"/>
</dbReference>
<feature type="non-terminal residue" evidence="1">
    <location>
        <position position="1"/>
    </location>
</feature>
<gene>
    <name evidence="1" type="ORF">AVEN_108186_1</name>
</gene>
<comment type="caution">
    <text evidence="1">The sequence shown here is derived from an EMBL/GenBank/DDBJ whole genome shotgun (WGS) entry which is preliminary data.</text>
</comment>
<evidence type="ECO:0000313" key="2">
    <source>
        <dbReference type="Proteomes" id="UP000499080"/>
    </source>
</evidence>
<protein>
    <submittedName>
        <fullName evidence="1">Uncharacterized protein</fullName>
    </submittedName>
</protein>
<name>A0A4Y2WAT3_ARAVE</name>
<evidence type="ECO:0000313" key="1">
    <source>
        <dbReference type="EMBL" id="GBO34269.1"/>
    </source>
</evidence>
<keyword evidence="2" id="KW-1185">Reference proteome</keyword>